<dbReference type="FunFam" id="3.30.70.270:FF:000020">
    <property type="entry name" value="Transposon Tf2-6 polyprotein-like Protein"/>
    <property type="match status" value="1"/>
</dbReference>
<dbReference type="GO" id="GO:0004519">
    <property type="term" value="F:endonuclease activity"/>
    <property type="evidence" value="ECO:0007669"/>
    <property type="project" value="UniProtKB-KW"/>
</dbReference>
<evidence type="ECO:0000313" key="8">
    <source>
        <dbReference type="EMBL" id="KAJ8651754.1"/>
    </source>
</evidence>
<evidence type="ECO:0000256" key="3">
    <source>
        <dbReference type="ARBA" id="ARBA00022722"/>
    </source>
</evidence>
<feature type="domain" description="Reverse transcriptase" evidence="7">
    <location>
        <begin position="183"/>
        <end position="362"/>
    </location>
</feature>
<gene>
    <name evidence="8" type="ORF">O0I10_012681</name>
</gene>
<keyword evidence="4" id="KW-0255">Endonuclease</keyword>
<dbReference type="PANTHER" id="PTHR37984:SF5">
    <property type="entry name" value="PROTEIN NYNRIN-LIKE"/>
    <property type="match status" value="1"/>
</dbReference>
<dbReference type="Pfam" id="PF17917">
    <property type="entry name" value="RT_RNaseH"/>
    <property type="match status" value="1"/>
</dbReference>
<dbReference type="PROSITE" id="PS50878">
    <property type="entry name" value="RT_POL"/>
    <property type="match status" value="1"/>
</dbReference>
<dbReference type="Gene3D" id="3.30.70.270">
    <property type="match status" value="2"/>
</dbReference>
<dbReference type="Proteomes" id="UP001234581">
    <property type="component" value="Unassembled WGS sequence"/>
</dbReference>
<keyword evidence="3" id="KW-0540">Nuclease</keyword>
<dbReference type="AlphaFoldDB" id="A0AAD7XPE1"/>
<reference evidence="8 9" key="1">
    <citation type="submission" date="2023-03" db="EMBL/GenBank/DDBJ databases">
        <title>Genome sequence of Lichtheimia ornata CBS 291.66.</title>
        <authorList>
            <person name="Mohabir J.T."/>
            <person name="Shea T.P."/>
            <person name="Kurbessoian T."/>
            <person name="Berby B."/>
            <person name="Fontaine J."/>
            <person name="Livny J."/>
            <person name="Gnirke A."/>
            <person name="Stajich J.E."/>
            <person name="Cuomo C.A."/>
        </authorList>
    </citation>
    <scope>NUCLEOTIDE SEQUENCE [LARGE SCALE GENOMIC DNA]</scope>
    <source>
        <strain evidence="8">CBS 291.66</strain>
    </source>
</reference>
<dbReference type="GO" id="GO:0003964">
    <property type="term" value="F:RNA-directed DNA polymerase activity"/>
    <property type="evidence" value="ECO:0007669"/>
    <property type="project" value="UniProtKB-KW"/>
</dbReference>
<proteinExistence type="predicted"/>
<keyword evidence="5" id="KW-0378">Hydrolase</keyword>
<comment type="caution">
    <text evidence="8">The sequence shown here is derived from an EMBL/GenBank/DDBJ whole genome shotgun (WGS) entry which is preliminary data.</text>
</comment>
<keyword evidence="6" id="KW-0695">RNA-directed DNA polymerase</keyword>
<dbReference type="Pfam" id="PF00078">
    <property type="entry name" value="RVT_1"/>
    <property type="match status" value="1"/>
</dbReference>
<dbReference type="RefSeq" id="XP_058336668.1">
    <property type="nucleotide sequence ID" value="XM_058492570.1"/>
</dbReference>
<dbReference type="GeneID" id="83220016"/>
<evidence type="ECO:0000256" key="1">
    <source>
        <dbReference type="ARBA" id="ARBA00022679"/>
    </source>
</evidence>
<evidence type="ECO:0000256" key="5">
    <source>
        <dbReference type="ARBA" id="ARBA00022801"/>
    </source>
</evidence>
<dbReference type="InterPro" id="IPR000477">
    <property type="entry name" value="RT_dom"/>
</dbReference>
<dbReference type="EMBL" id="JARTCD010000145">
    <property type="protein sequence ID" value="KAJ8651754.1"/>
    <property type="molecule type" value="Genomic_DNA"/>
</dbReference>
<name>A0AAD7XPE1_9FUNG</name>
<evidence type="ECO:0000256" key="2">
    <source>
        <dbReference type="ARBA" id="ARBA00022695"/>
    </source>
</evidence>
<evidence type="ECO:0000256" key="6">
    <source>
        <dbReference type="ARBA" id="ARBA00022918"/>
    </source>
</evidence>
<evidence type="ECO:0000313" key="9">
    <source>
        <dbReference type="Proteomes" id="UP001234581"/>
    </source>
</evidence>
<keyword evidence="2" id="KW-0548">Nucleotidyltransferase</keyword>
<evidence type="ECO:0000259" key="7">
    <source>
        <dbReference type="PROSITE" id="PS50878"/>
    </source>
</evidence>
<evidence type="ECO:0000256" key="4">
    <source>
        <dbReference type="ARBA" id="ARBA00022759"/>
    </source>
</evidence>
<keyword evidence="1" id="KW-0808">Transferase</keyword>
<dbReference type="InterPro" id="IPR050951">
    <property type="entry name" value="Retrovirus_Pol_polyprotein"/>
</dbReference>
<dbReference type="Gene3D" id="3.10.10.10">
    <property type="entry name" value="HIV Type 1 Reverse Transcriptase, subunit A, domain 1"/>
    <property type="match status" value="1"/>
</dbReference>
<protein>
    <recommendedName>
        <fullName evidence="7">Reverse transcriptase domain-containing protein</fullName>
    </recommendedName>
</protein>
<dbReference type="FunFam" id="3.10.20.370:FF:000001">
    <property type="entry name" value="Retrovirus-related Pol polyprotein from transposon 17.6-like protein"/>
    <property type="match status" value="1"/>
</dbReference>
<dbReference type="InterPro" id="IPR041373">
    <property type="entry name" value="RT_RNaseH"/>
</dbReference>
<dbReference type="InterPro" id="IPR043128">
    <property type="entry name" value="Rev_trsase/Diguanyl_cyclase"/>
</dbReference>
<dbReference type="GO" id="GO:0016787">
    <property type="term" value="F:hydrolase activity"/>
    <property type="evidence" value="ECO:0007669"/>
    <property type="project" value="UniProtKB-KW"/>
</dbReference>
<dbReference type="CDD" id="cd09274">
    <property type="entry name" value="RNase_HI_RT_Ty3"/>
    <property type="match status" value="1"/>
</dbReference>
<sequence length="579" mass="65069">MIWFRAHGIRIDHTDCSIIIPIKHGNGTVVLYGNEAEDQDGAFEDKEAGAVFAVNIFGGDDAQVDKIEEQEHAGIFMTSVADKSHCAVDEPPDNDATRLLRFYKEELLGNASVAENDDVSVPAEINTLLSQYHHCFVEHSGLGRVKGYEHHIPLQDTTPVRSKPYRLTWEEEDHLRKELATMTDLGLIRPSKGTWTSPIFFVRKKTGELRLVIDYRQMNSKTVKDAYPLPHLDDLLGSMAGAQIFSTLDAASGYWQIPLAQEAIELSGFVTKYGTYEFTVMPFGLTSAPACFQRTMTSLLGPFISKFAFVFIDDIIIFSSSLQDHVNHLEQVLQVCDQAGLRLKKAKCDFARSYVEYLGHIVSSEGLLPSPSNVTKIRKMQAPQNIDQVRSFIGMVNYYRRHIPECAQLLHPISRLIRRKGRFYWGPEQEAAFTHIKILLTGPPILAYPDRNQVPILTTDASGEALGAILSQSPDGSDDEETVVPFESRVLRGPELSYAAVHQEALAIVWAVNKFRHYLSGRHFILRTDNSALTYILSNDKPSPKLQRWAAALLEYNFSIQHHPGHRNPADAHSRLLPY</sequence>
<organism evidence="8 9">
    <name type="scientific">Lichtheimia ornata</name>
    <dbReference type="NCBI Taxonomy" id="688661"/>
    <lineage>
        <taxon>Eukaryota</taxon>
        <taxon>Fungi</taxon>
        <taxon>Fungi incertae sedis</taxon>
        <taxon>Mucoromycota</taxon>
        <taxon>Mucoromycotina</taxon>
        <taxon>Mucoromycetes</taxon>
        <taxon>Mucorales</taxon>
        <taxon>Lichtheimiaceae</taxon>
        <taxon>Lichtheimia</taxon>
    </lineage>
</organism>
<dbReference type="PANTHER" id="PTHR37984">
    <property type="entry name" value="PROTEIN CBG26694"/>
    <property type="match status" value="1"/>
</dbReference>
<dbReference type="SUPFAM" id="SSF56672">
    <property type="entry name" value="DNA/RNA polymerases"/>
    <property type="match status" value="1"/>
</dbReference>
<accession>A0AAD7XPE1</accession>
<keyword evidence="9" id="KW-1185">Reference proteome</keyword>
<dbReference type="InterPro" id="IPR043502">
    <property type="entry name" value="DNA/RNA_pol_sf"/>
</dbReference>
<dbReference type="CDD" id="cd01647">
    <property type="entry name" value="RT_LTR"/>
    <property type="match status" value="1"/>
</dbReference>